<dbReference type="EMBL" id="WEHX01000009">
    <property type="protein sequence ID" value="KAB7662296.1"/>
    <property type="molecule type" value="Genomic_DNA"/>
</dbReference>
<evidence type="ECO:0000313" key="3">
    <source>
        <dbReference type="EMBL" id="KAB7662296.1"/>
    </source>
</evidence>
<evidence type="ECO:0000313" key="4">
    <source>
        <dbReference type="Proteomes" id="UP000430564"/>
    </source>
</evidence>
<protein>
    <submittedName>
        <fullName evidence="3">YigZ family protein</fullName>
    </submittedName>
</protein>
<gene>
    <name evidence="3" type="ORF">GBM95_03075</name>
</gene>
<dbReference type="Proteomes" id="UP000430564">
    <property type="component" value="Unassembled WGS sequence"/>
</dbReference>
<dbReference type="NCBIfam" id="TIGR00257">
    <property type="entry name" value="IMPACT_YIGZ"/>
    <property type="match status" value="1"/>
</dbReference>
<evidence type="ECO:0000259" key="2">
    <source>
        <dbReference type="Pfam" id="PF01205"/>
    </source>
</evidence>
<accession>A0A6I1ENT1</accession>
<reference evidence="3 4" key="1">
    <citation type="submission" date="2019-10" db="EMBL/GenBank/DDBJ databases">
        <title>Genome diversity of Sutterella seckii.</title>
        <authorList>
            <person name="Chaplin A.V."/>
            <person name="Sokolova S.R."/>
            <person name="Mosin K.A."/>
            <person name="Ivanova E.L."/>
            <person name="Kochetkova T.O."/>
            <person name="Goltsov A.Y."/>
            <person name="Trofimov D.Y."/>
            <person name="Efimov B.A."/>
        </authorList>
    </citation>
    <scope>NUCLEOTIDE SEQUENCE [LARGE SCALE GENOMIC DNA]</scope>
    <source>
        <strain evidence="3 4">ASD393</strain>
    </source>
</reference>
<dbReference type="InterPro" id="IPR020569">
    <property type="entry name" value="UPF0029_Impact_CS"/>
</dbReference>
<dbReference type="OrthoDB" id="9813771at2"/>
<dbReference type="AlphaFoldDB" id="A0A6I1ENT1"/>
<comment type="caution">
    <text evidence="3">The sequence shown here is derived from an EMBL/GenBank/DDBJ whole genome shotgun (WGS) entry which is preliminary data.</text>
</comment>
<dbReference type="InterPro" id="IPR020568">
    <property type="entry name" value="Ribosomal_Su5_D2-typ_SF"/>
</dbReference>
<dbReference type="PANTHER" id="PTHR16301:SF20">
    <property type="entry name" value="IMPACT FAMILY MEMBER YIGZ"/>
    <property type="match status" value="1"/>
</dbReference>
<dbReference type="InterPro" id="IPR001498">
    <property type="entry name" value="Impact_N"/>
</dbReference>
<proteinExistence type="inferred from homology"/>
<dbReference type="PANTHER" id="PTHR16301">
    <property type="entry name" value="IMPACT-RELATED"/>
    <property type="match status" value="1"/>
</dbReference>
<dbReference type="SUPFAM" id="SSF54211">
    <property type="entry name" value="Ribosomal protein S5 domain 2-like"/>
    <property type="match status" value="1"/>
</dbReference>
<dbReference type="InterPro" id="IPR036956">
    <property type="entry name" value="Impact_N_sf"/>
</dbReference>
<dbReference type="Pfam" id="PF01205">
    <property type="entry name" value="Impact_N"/>
    <property type="match status" value="1"/>
</dbReference>
<comment type="similarity">
    <text evidence="1">Belongs to the IMPACT family.</text>
</comment>
<dbReference type="RefSeq" id="WP_152157740.1">
    <property type="nucleotide sequence ID" value="NZ_WEHX01000009.1"/>
</dbReference>
<dbReference type="Gene3D" id="3.30.230.30">
    <property type="entry name" value="Impact, N-terminal domain"/>
    <property type="match status" value="1"/>
</dbReference>
<dbReference type="InterPro" id="IPR023582">
    <property type="entry name" value="Impact"/>
</dbReference>
<name>A0A6I1ENT1_9BURK</name>
<organism evidence="3 4">
    <name type="scientific">Sutterella seckii</name>
    <dbReference type="NCBI Taxonomy" id="1944635"/>
    <lineage>
        <taxon>Bacteria</taxon>
        <taxon>Pseudomonadati</taxon>
        <taxon>Pseudomonadota</taxon>
        <taxon>Betaproteobacteria</taxon>
        <taxon>Burkholderiales</taxon>
        <taxon>Sutterellaceae</taxon>
        <taxon>Sutterella</taxon>
    </lineage>
</organism>
<dbReference type="InterPro" id="IPR015796">
    <property type="entry name" value="Impact_YigZ-like"/>
</dbReference>
<evidence type="ECO:0000256" key="1">
    <source>
        <dbReference type="ARBA" id="ARBA00007665"/>
    </source>
</evidence>
<dbReference type="PROSITE" id="PS00910">
    <property type="entry name" value="UPF0029"/>
    <property type="match status" value="1"/>
</dbReference>
<dbReference type="GO" id="GO:0006446">
    <property type="term" value="P:regulation of translational initiation"/>
    <property type="evidence" value="ECO:0007669"/>
    <property type="project" value="TreeGrafter"/>
</dbReference>
<sequence length="212" mass="22885">MTELYPVPDLPPGSFHRTEDTIRRSRFIVSVARAASPEAAHAFIEQIRAEHAQATHNCWAFNAGAPGDTAQVGASDDGEPKGTAGRPMLTAVLHSGIGEVVVVVTRYFGGILLGTGGLVRAYQGTAKLGLETVPTREREVLVRYVVSMDPAFDGSFQNLARQLGVVIVSSDYRFDASYELLVPEASARKLESELARITMGEALVDRQEEEAV</sequence>
<feature type="domain" description="Impact N-terminal" evidence="2">
    <location>
        <begin position="23"/>
        <end position="127"/>
    </location>
</feature>
<dbReference type="GO" id="GO:0005737">
    <property type="term" value="C:cytoplasm"/>
    <property type="evidence" value="ECO:0007669"/>
    <property type="project" value="TreeGrafter"/>
</dbReference>